<gene>
    <name evidence="2" type="ORF">METZ01_LOCUS114714</name>
</gene>
<protein>
    <recommendedName>
        <fullName evidence="1">ChrR-like cupin domain-containing protein</fullName>
    </recommendedName>
</protein>
<dbReference type="AlphaFoldDB" id="A0A381XB86"/>
<reference evidence="2" key="1">
    <citation type="submission" date="2018-05" db="EMBL/GenBank/DDBJ databases">
        <authorList>
            <person name="Lanie J.A."/>
            <person name="Ng W.-L."/>
            <person name="Kazmierczak K.M."/>
            <person name="Andrzejewski T.M."/>
            <person name="Davidsen T.M."/>
            <person name="Wayne K.J."/>
            <person name="Tettelin H."/>
            <person name="Glass J.I."/>
            <person name="Rusch D."/>
            <person name="Podicherti R."/>
            <person name="Tsui H.-C.T."/>
            <person name="Winkler M.E."/>
        </authorList>
    </citation>
    <scope>NUCLEOTIDE SEQUENCE</scope>
</reference>
<name>A0A381XB86_9ZZZZ</name>
<evidence type="ECO:0000259" key="1">
    <source>
        <dbReference type="Pfam" id="PF12973"/>
    </source>
</evidence>
<dbReference type="Gene3D" id="2.60.120.10">
    <property type="entry name" value="Jelly Rolls"/>
    <property type="match status" value="1"/>
</dbReference>
<evidence type="ECO:0000313" key="2">
    <source>
        <dbReference type="EMBL" id="SVA61860.1"/>
    </source>
</evidence>
<feature type="domain" description="ChrR-like cupin" evidence="1">
    <location>
        <begin position="17"/>
        <end position="117"/>
    </location>
</feature>
<dbReference type="InterPro" id="IPR011051">
    <property type="entry name" value="RmlC_Cupin_sf"/>
</dbReference>
<dbReference type="InterPro" id="IPR014710">
    <property type="entry name" value="RmlC-like_jellyroll"/>
</dbReference>
<dbReference type="SUPFAM" id="SSF51182">
    <property type="entry name" value="RmlC-like cupins"/>
    <property type="match status" value="1"/>
</dbReference>
<dbReference type="InterPro" id="IPR025979">
    <property type="entry name" value="ChrR-like_cupin_dom"/>
</dbReference>
<sequence length="149" mass="16524">MTDITETAQDATGLEGVVKIDKLPWIDIGVGDNAIKVLRVCPETQQHTVLIRAPAGQVNQRHIHSGPADFYVIEGEIEYRGGTIKKGDWAYEAAGSLHEATSHPKDTLYLANIYGPVIFLKEDNSVDFILDWRSYRDMDAAARKLAAEQ</sequence>
<dbReference type="Pfam" id="PF12973">
    <property type="entry name" value="Cupin_7"/>
    <property type="match status" value="1"/>
</dbReference>
<dbReference type="EMBL" id="UINC01014514">
    <property type="protein sequence ID" value="SVA61860.1"/>
    <property type="molecule type" value="Genomic_DNA"/>
</dbReference>
<accession>A0A381XB86</accession>
<proteinExistence type="predicted"/>
<organism evidence="2">
    <name type="scientific">marine metagenome</name>
    <dbReference type="NCBI Taxonomy" id="408172"/>
    <lineage>
        <taxon>unclassified sequences</taxon>
        <taxon>metagenomes</taxon>
        <taxon>ecological metagenomes</taxon>
    </lineage>
</organism>